<dbReference type="InterPro" id="IPR028082">
    <property type="entry name" value="Peripla_BP_I"/>
</dbReference>
<keyword evidence="3" id="KW-0804">Transcription</keyword>
<dbReference type="PANTHER" id="PTHR30146:SF109">
    <property type="entry name" value="HTH-TYPE TRANSCRIPTIONAL REGULATOR GALS"/>
    <property type="match status" value="1"/>
</dbReference>
<organism evidence="5 6">
    <name type="scientific">Cohnella cholangitidis</name>
    <dbReference type="NCBI Taxonomy" id="2598458"/>
    <lineage>
        <taxon>Bacteria</taxon>
        <taxon>Bacillati</taxon>
        <taxon>Bacillota</taxon>
        <taxon>Bacilli</taxon>
        <taxon>Bacillales</taxon>
        <taxon>Paenibacillaceae</taxon>
        <taxon>Cohnella</taxon>
    </lineage>
</organism>
<dbReference type="InterPro" id="IPR046335">
    <property type="entry name" value="LacI/GalR-like_sensor"/>
</dbReference>
<name>A0A7G5BXW6_9BACL</name>
<keyword evidence="2" id="KW-0238">DNA-binding</keyword>
<keyword evidence="1" id="KW-0805">Transcription regulation</keyword>
<dbReference type="CDD" id="cd06267">
    <property type="entry name" value="PBP1_LacI_sugar_binding-like"/>
    <property type="match status" value="1"/>
</dbReference>
<dbReference type="SUPFAM" id="SSF53822">
    <property type="entry name" value="Periplasmic binding protein-like I"/>
    <property type="match status" value="1"/>
</dbReference>
<evidence type="ECO:0000256" key="2">
    <source>
        <dbReference type="ARBA" id="ARBA00023125"/>
    </source>
</evidence>
<dbReference type="AlphaFoldDB" id="A0A7G5BXW6"/>
<dbReference type="GO" id="GO:0003700">
    <property type="term" value="F:DNA-binding transcription factor activity"/>
    <property type="evidence" value="ECO:0007669"/>
    <property type="project" value="TreeGrafter"/>
</dbReference>
<dbReference type="KEGG" id="cchl:FPL14_11865"/>
<dbReference type="Proteomes" id="UP000515679">
    <property type="component" value="Chromosome"/>
</dbReference>
<dbReference type="PANTHER" id="PTHR30146">
    <property type="entry name" value="LACI-RELATED TRANSCRIPTIONAL REPRESSOR"/>
    <property type="match status" value="1"/>
</dbReference>
<evidence type="ECO:0000259" key="4">
    <source>
        <dbReference type="Pfam" id="PF13377"/>
    </source>
</evidence>
<proteinExistence type="predicted"/>
<accession>A0A7G5BXW6</accession>
<evidence type="ECO:0000256" key="1">
    <source>
        <dbReference type="ARBA" id="ARBA00023015"/>
    </source>
</evidence>
<gene>
    <name evidence="5" type="ORF">FPL14_11865</name>
</gene>
<evidence type="ECO:0000313" key="6">
    <source>
        <dbReference type="Proteomes" id="UP000515679"/>
    </source>
</evidence>
<dbReference type="Gene3D" id="3.40.50.2300">
    <property type="match status" value="2"/>
</dbReference>
<reference evidence="5 6" key="1">
    <citation type="submission" date="2019-07" db="EMBL/GenBank/DDBJ databases">
        <authorList>
            <person name="Kim J.K."/>
            <person name="Cheong H.-M."/>
            <person name="Choi Y."/>
            <person name="Hwang K.J."/>
            <person name="Lee S."/>
            <person name="Choi C."/>
        </authorList>
    </citation>
    <scope>NUCLEOTIDE SEQUENCE [LARGE SCALE GENOMIC DNA]</scope>
    <source>
        <strain evidence="5 6">KS 22</strain>
    </source>
</reference>
<evidence type="ECO:0000256" key="3">
    <source>
        <dbReference type="ARBA" id="ARBA00023163"/>
    </source>
</evidence>
<sequence length="191" mass="21772">MVQGKRIGVIAPHLDGEYYGRLLPYIHEAVRERQSQLFAVQVADEYLGITSLEEPIAFELVDAWILILPSASASFLELLGKSDKPFVCVGFQSPYAHGQSVLVDNRVSMEAAVDHLIDHGHREIAFIGNLDQYDLHERYLGYRDALERRGLPFDERRVVKSYDNLVEGAFMPWRICCMTEFPSRLSSRART</sequence>
<feature type="domain" description="Transcriptional regulator LacI/GalR-like sensor" evidence="4">
    <location>
        <begin position="113"/>
        <end position="160"/>
    </location>
</feature>
<keyword evidence="6" id="KW-1185">Reference proteome</keyword>
<protein>
    <submittedName>
        <fullName evidence="5">LacI family transcriptional regulator</fullName>
    </submittedName>
</protein>
<evidence type="ECO:0000313" key="5">
    <source>
        <dbReference type="EMBL" id="QMV41800.1"/>
    </source>
</evidence>
<dbReference type="GO" id="GO:0000976">
    <property type="term" value="F:transcription cis-regulatory region binding"/>
    <property type="evidence" value="ECO:0007669"/>
    <property type="project" value="TreeGrafter"/>
</dbReference>
<dbReference type="EMBL" id="CP041969">
    <property type="protein sequence ID" value="QMV41800.1"/>
    <property type="molecule type" value="Genomic_DNA"/>
</dbReference>
<dbReference type="Pfam" id="PF13377">
    <property type="entry name" value="Peripla_BP_3"/>
    <property type="match status" value="1"/>
</dbReference>